<name>A0A2T0MES9_9FLAO</name>
<evidence type="ECO:0000256" key="1">
    <source>
        <dbReference type="SAM" id="SignalP"/>
    </source>
</evidence>
<evidence type="ECO:0000313" key="2">
    <source>
        <dbReference type="EMBL" id="PRX56046.1"/>
    </source>
</evidence>
<accession>A0A2T0MES9</accession>
<dbReference type="AlphaFoldDB" id="A0A2T0MES9"/>
<dbReference type="RefSeq" id="WP_106143066.1">
    <property type="nucleotide sequence ID" value="NZ_PVYX01000001.1"/>
</dbReference>
<protein>
    <submittedName>
        <fullName evidence="2">Heme-binding HmuY-like protein</fullName>
    </submittedName>
</protein>
<dbReference type="InterPro" id="IPR025921">
    <property type="entry name" value="HmuY"/>
</dbReference>
<gene>
    <name evidence="2" type="ORF">CLV81_0034</name>
</gene>
<keyword evidence="1" id="KW-0732">Signal</keyword>
<reference evidence="2 3" key="1">
    <citation type="submission" date="2018-03" db="EMBL/GenBank/DDBJ databases">
        <title>Genomic Encyclopedia of Archaeal and Bacterial Type Strains, Phase II (KMG-II): from individual species to whole genera.</title>
        <authorList>
            <person name="Goeker M."/>
        </authorList>
    </citation>
    <scope>NUCLEOTIDE SEQUENCE [LARGE SCALE GENOMIC DNA]</scope>
    <source>
        <strain evidence="2 3">DSM 25027</strain>
    </source>
</reference>
<dbReference type="Pfam" id="PF14064">
    <property type="entry name" value="HmuY"/>
    <property type="match status" value="1"/>
</dbReference>
<sequence length="214" mass="22933">MKTTLKLFGLLFMLMAFVACSDDDEEPQFIAVQSNTASNIPAPQVGGFGQGEISGPFTKFSFATGAVTDSDTEWDIAFRGLSIAVNGGTETGTNDEPVRNGNAGAAIVDGTFASVTSAEGLTFEQDATGAFAIPGGSDNGWYNYNQPLNIVSPLPGKILVFRTHDGKFAKVEILSYYRDAPSEITPDIAGNDFRFYTFNYVYNPNEGETDLTSQ</sequence>
<feature type="signal peptide" evidence="1">
    <location>
        <begin position="1"/>
        <end position="21"/>
    </location>
</feature>
<dbReference type="OrthoDB" id="5510929at2"/>
<comment type="caution">
    <text evidence="2">The sequence shown here is derived from an EMBL/GenBank/DDBJ whole genome shotgun (WGS) entry which is preliminary data.</text>
</comment>
<evidence type="ECO:0000313" key="3">
    <source>
        <dbReference type="Proteomes" id="UP000237640"/>
    </source>
</evidence>
<keyword evidence="3" id="KW-1185">Reference proteome</keyword>
<dbReference type="EMBL" id="PVYX01000001">
    <property type="protein sequence ID" value="PRX56046.1"/>
    <property type="molecule type" value="Genomic_DNA"/>
</dbReference>
<organism evidence="2 3">
    <name type="scientific">Flagellimonas meridianipacifica</name>
    <dbReference type="NCBI Taxonomy" id="1080225"/>
    <lineage>
        <taxon>Bacteria</taxon>
        <taxon>Pseudomonadati</taxon>
        <taxon>Bacteroidota</taxon>
        <taxon>Flavobacteriia</taxon>
        <taxon>Flavobacteriales</taxon>
        <taxon>Flavobacteriaceae</taxon>
        <taxon>Flagellimonas</taxon>
    </lineage>
</organism>
<dbReference type="CDD" id="cd12105">
    <property type="entry name" value="HmuY"/>
    <property type="match status" value="1"/>
</dbReference>
<proteinExistence type="predicted"/>
<dbReference type="Proteomes" id="UP000237640">
    <property type="component" value="Unassembled WGS sequence"/>
</dbReference>
<feature type="chain" id="PRO_5015441980" evidence="1">
    <location>
        <begin position="22"/>
        <end position="214"/>
    </location>
</feature>
<dbReference type="PROSITE" id="PS51257">
    <property type="entry name" value="PROKAR_LIPOPROTEIN"/>
    <property type="match status" value="1"/>
</dbReference>